<dbReference type="RefSeq" id="WP_090620927.1">
    <property type="nucleotide sequence ID" value="NZ_FOFD01000006.1"/>
</dbReference>
<reference evidence="7" key="1">
    <citation type="submission" date="2016-10" db="EMBL/GenBank/DDBJ databases">
        <authorList>
            <person name="Varghese N."/>
            <person name="Submissions S."/>
        </authorList>
    </citation>
    <scope>NUCLEOTIDE SEQUENCE [LARGE SCALE GENOMIC DNA]</scope>
    <source>
        <strain evidence="7">DSM 25055</strain>
    </source>
</reference>
<feature type="domain" description="Tyr recombinase" evidence="5">
    <location>
        <begin position="176"/>
        <end position="370"/>
    </location>
</feature>
<dbReference type="GO" id="GO:0003677">
    <property type="term" value="F:DNA binding"/>
    <property type="evidence" value="ECO:0007669"/>
    <property type="project" value="UniProtKB-KW"/>
</dbReference>
<dbReference type="Proteomes" id="UP000199114">
    <property type="component" value="Unassembled WGS sequence"/>
</dbReference>
<gene>
    <name evidence="6" type="ORF">SAMN04489841_4006</name>
</gene>
<evidence type="ECO:0000313" key="6">
    <source>
        <dbReference type="EMBL" id="SER52559.1"/>
    </source>
</evidence>
<dbReference type="OrthoDB" id="330648at2157"/>
<dbReference type="InterPro" id="IPR002104">
    <property type="entry name" value="Integrase_catalytic"/>
</dbReference>
<evidence type="ECO:0000256" key="3">
    <source>
        <dbReference type="ARBA" id="ARBA00023172"/>
    </source>
</evidence>
<dbReference type="CDD" id="cd00397">
    <property type="entry name" value="DNA_BRE_C"/>
    <property type="match status" value="1"/>
</dbReference>
<dbReference type="SUPFAM" id="SSF56349">
    <property type="entry name" value="DNA breaking-rejoining enzymes"/>
    <property type="match status" value="1"/>
</dbReference>
<keyword evidence="3" id="KW-0233">DNA recombination</keyword>
<proteinExistence type="predicted"/>
<dbReference type="EMBL" id="FOFD01000006">
    <property type="protein sequence ID" value="SER52559.1"/>
    <property type="molecule type" value="Genomic_DNA"/>
</dbReference>
<evidence type="ECO:0000313" key="7">
    <source>
        <dbReference type="Proteomes" id="UP000199114"/>
    </source>
</evidence>
<dbReference type="InterPro" id="IPR050090">
    <property type="entry name" value="Tyrosine_recombinase_XerCD"/>
</dbReference>
<dbReference type="GO" id="GO:0006310">
    <property type="term" value="P:DNA recombination"/>
    <property type="evidence" value="ECO:0007669"/>
    <property type="project" value="UniProtKB-KW"/>
</dbReference>
<keyword evidence="2" id="KW-0238">DNA-binding</keyword>
<dbReference type="PANTHER" id="PTHR30349:SF41">
    <property type="entry name" value="INTEGRASE_RECOMBINASE PROTEIN MJ0367-RELATED"/>
    <property type="match status" value="1"/>
</dbReference>
<dbReference type="PROSITE" id="PS51898">
    <property type="entry name" value="TYR_RECOMBINASE"/>
    <property type="match status" value="1"/>
</dbReference>
<name>A0A1H9PXR3_9EURY</name>
<evidence type="ECO:0000259" key="5">
    <source>
        <dbReference type="PROSITE" id="PS51898"/>
    </source>
</evidence>
<sequence>MSDAKLPDGIPLVHDIDAKNLNQLQIKDYRDHRRDVLTWLWQSGKNPDEGKGYSESVVESTAYRLSKIYRWVWEREGYTASLTHEHADEFVDEMKYKDWGDENKNQYVKALKRYMWWQAHEKGADEWEPETTYTPNQTSHHARDYLTLEERQRIRDAGLNYGSIPSYDYVDPDERDRWKIYLAQRFEMPKHEVGREEWEKATSWKVPSLVATGLDTGLRPIEVERARVSWVDTANAVLRIPKEQDSKGTNGGENWTVSLREDTARHLDRWLAERETRPKYDDSDYLWLTSQGNPYGSSALNYLLGKLCDEAGIETENRDISWYSIRHSTGTYMAREEGLAAAQSQLRHRSEQTTMRYDQTPPEDRRDALDRM</sequence>
<keyword evidence="7" id="KW-1185">Reference proteome</keyword>
<dbReference type="InterPro" id="IPR013762">
    <property type="entry name" value="Integrase-like_cat_sf"/>
</dbReference>
<evidence type="ECO:0000256" key="4">
    <source>
        <dbReference type="SAM" id="MobiDB-lite"/>
    </source>
</evidence>
<dbReference type="Gene3D" id="1.10.443.10">
    <property type="entry name" value="Intergrase catalytic core"/>
    <property type="match status" value="1"/>
</dbReference>
<protein>
    <submittedName>
        <fullName evidence="6">Site-specific recombinase XerD</fullName>
    </submittedName>
</protein>
<feature type="compositionally biased region" description="Basic and acidic residues" evidence="4">
    <location>
        <begin position="362"/>
        <end position="372"/>
    </location>
</feature>
<dbReference type="AlphaFoldDB" id="A0A1H9PXR3"/>
<evidence type="ECO:0000256" key="2">
    <source>
        <dbReference type="ARBA" id="ARBA00023125"/>
    </source>
</evidence>
<organism evidence="6 7">
    <name type="scientific">Natrinema salaciae</name>
    <dbReference type="NCBI Taxonomy" id="1186196"/>
    <lineage>
        <taxon>Archaea</taxon>
        <taxon>Methanobacteriati</taxon>
        <taxon>Methanobacteriota</taxon>
        <taxon>Stenosarchaea group</taxon>
        <taxon>Halobacteria</taxon>
        <taxon>Halobacteriales</taxon>
        <taxon>Natrialbaceae</taxon>
        <taxon>Natrinema</taxon>
    </lineage>
</organism>
<dbReference type="PANTHER" id="PTHR30349">
    <property type="entry name" value="PHAGE INTEGRASE-RELATED"/>
    <property type="match status" value="1"/>
</dbReference>
<dbReference type="GO" id="GO:0015074">
    <property type="term" value="P:DNA integration"/>
    <property type="evidence" value="ECO:0007669"/>
    <property type="project" value="UniProtKB-KW"/>
</dbReference>
<evidence type="ECO:0000256" key="1">
    <source>
        <dbReference type="ARBA" id="ARBA00022908"/>
    </source>
</evidence>
<keyword evidence="1" id="KW-0229">DNA integration</keyword>
<dbReference type="InterPro" id="IPR011010">
    <property type="entry name" value="DNA_brk_join_enz"/>
</dbReference>
<feature type="region of interest" description="Disordered" evidence="4">
    <location>
        <begin position="347"/>
        <end position="372"/>
    </location>
</feature>
<dbReference type="Pfam" id="PF00589">
    <property type="entry name" value="Phage_integrase"/>
    <property type="match status" value="1"/>
</dbReference>
<dbReference type="STRING" id="1186196.SAMN04489841_4006"/>
<accession>A0A1H9PXR3</accession>